<dbReference type="AlphaFoldDB" id="A0A915DFT2"/>
<evidence type="ECO:0000256" key="1">
    <source>
        <dbReference type="ARBA" id="ARBA00004127"/>
    </source>
</evidence>
<dbReference type="GO" id="GO:0012505">
    <property type="term" value="C:endomembrane system"/>
    <property type="evidence" value="ECO:0007669"/>
    <property type="project" value="UniProtKB-SubCell"/>
</dbReference>
<reference evidence="7" key="1">
    <citation type="submission" date="2022-11" db="UniProtKB">
        <authorList>
            <consortium name="WormBaseParasite"/>
        </authorList>
    </citation>
    <scope>IDENTIFICATION</scope>
</reference>
<dbReference type="PANTHER" id="PTHR12479:SF16">
    <property type="entry name" value="CONSERVED PLASMA MEMBRANE PROTEIN"/>
    <property type="match status" value="1"/>
</dbReference>
<dbReference type="WBParaSite" id="jg19093">
    <property type="protein sequence ID" value="jg19093"/>
    <property type="gene ID" value="jg19093"/>
</dbReference>
<evidence type="ECO:0000256" key="5">
    <source>
        <dbReference type="SAM" id="Phobius"/>
    </source>
</evidence>
<dbReference type="PANTHER" id="PTHR12479">
    <property type="entry name" value="LYSOSOMAL-ASSOCIATED TRANSMEMBRANE PROTEIN"/>
    <property type="match status" value="1"/>
</dbReference>
<dbReference type="GO" id="GO:0005765">
    <property type="term" value="C:lysosomal membrane"/>
    <property type="evidence" value="ECO:0007669"/>
    <property type="project" value="TreeGrafter"/>
</dbReference>
<comment type="subcellular location">
    <subcellularLocation>
        <location evidence="1">Endomembrane system</location>
        <topology evidence="1">Multi-pass membrane protein</topology>
    </subcellularLocation>
</comment>
<sequence length="286" mass="32708">MTWSPFEGNTEMSQNNNSYSNNHCNTIFYFDPNDKKYRCCCNQSHATTGVRIIAGMLCVTVLLEVWHLAWFWISDSGTKDAVLSSTFQLLIGLSIAGTVMCALWKESAAYLLPYLLLQTIGLGAVCVILIALVYVTLTNDKETIHAFMESHGPKKVVEEVPQEGSQYLTYFGWTMVGSCLVLLALQLWLISIVFACWRYFRDKHNYGFSKGYTSSFVILRPSRRELAKDHLEDERRRFRPILRSMSADEINSGHKFKEERHRAKLYGQRTMSSASFDCTTSTPSYY</sequence>
<feature type="transmembrane region" description="Helical" evidence="5">
    <location>
        <begin position="111"/>
        <end position="135"/>
    </location>
</feature>
<evidence type="ECO:0000256" key="2">
    <source>
        <dbReference type="ARBA" id="ARBA00022692"/>
    </source>
</evidence>
<organism evidence="6 7">
    <name type="scientific">Ditylenchus dipsaci</name>
    <dbReference type="NCBI Taxonomy" id="166011"/>
    <lineage>
        <taxon>Eukaryota</taxon>
        <taxon>Metazoa</taxon>
        <taxon>Ecdysozoa</taxon>
        <taxon>Nematoda</taxon>
        <taxon>Chromadorea</taxon>
        <taxon>Rhabditida</taxon>
        <taxon>Tylenchina</taxon>
        <taxon>Tylenchomorpha</taxon>
        <taxon>Sphaerularioidea</taxon>
        <taxon>Anguinidae</taxon>
        <taxon>Anguininae</taxon>
        <taxon>Ditylenchus</taxon>
    </lineage>
</organism>
<keyword evidence="2 5" id="KW-0812">Transmembrane</keyword>
<evidence type="ECO:0000256" key="4">
    <source>
        <dbReference type="ARBA" id="ARBA00023136"/>
    </source>
</evidence>
<evidence type="ECO:0000313" key="6">
    <source>
        <dbReference type="Proteomes" id="UP000887574"/>
    </source>
</evidence>
<keyword evidence="4 5" id="KW-0472">Membrane</keyword>
<keyword evidence="6" id="KW-1185">Reference proteome</keyword>
<evidence type="ECO:0000313" key="7">
    <source>
        <dbReference type="WBParaSite" id="jg19093"/>
    </source>
</evidence>
<dbReference type="InterPro" id="IPR051115">
    <property type="entry name" value="LAPTM_transporter"/>
</dbReference>
<name>A0A915DFT2_9BILA</name>
<feature type="transmembrane region" description="Helical" evidence="5">
    <location>
        <begin position="52"/>
        <end position="73"/>
    </location>
</feature>
<feature type="transmembrane region" description="Helical" evidence="5">
    <location>
        <begin position="85"/>
        <end position="104"/>
    </location>
</feature>
<accession>A0A915DFT2</accession>
<feature type="transmembrane region" description="Helical" evidence="5">
    <location>
        <begin position="170"/>
        <end position="200"/>
    </location>
</feature>
<proteinExistence type="predicted"/>
<evidence type="ECO:0000256" key="3">
    <source>
        <dbReference type="ARBA" id="ARBA00022989"/>
    </source>
</evidence>
<keyword evidence="3 5" id="KW-1133">Transmembrane helix</keyword>
<protein>
    <submittedName>
        <fullName evidence="7">Uncharacterized protein</fullName>
    </submittedName>
</protein>
<dbReference type="Proteomes" id="UP000887574">
    <property type="component" value="Unplaced"/>
</dbReference>